<evidence type="ECO:0000259" key="3">
    <source>
        <dbReference type="SMART" id="SM00062"/>
    </source>
</evidence>
<dbReference type="EMBL" id="JACWZY010000051">
    <property type="protein sequence ID" value="MBD2705293.1"/>
    <property type="molecule type" value="Genomic_DNA"/>
</dbReference>
<proteinExistence type="predicted"/>
<feature type="transmembrane region" description="Helical" evidence="2">
    <location>
        <begin position="6"/>
        <end position="25"/>
    </location>
</feature>
<dbReference type="PANTHER" id="PTHR35936:SF17">
    <property type="entry name" value="ARGININE-BINDING EXTRACELLULAR PROTEIN ARTP"/>
    <property type="match status" value="1"/>
</dbReference>
<dbReference type="RefSeq" id="WP_190892569.1">
    <property type="nucleotide sequence ID" value="NZ_JACWZY010000051.1"/>
</dbReference>
<keyword evidence="2" id="KW-0812">Transmembrane</keyword>
<keyword evidence="5" id="KW-1185">Reference proteome</keyword>
<sequence>MQIDLTAIGVIIAAVALIIAYLQLVRTPKLSQDKQVSSTKKESLLSNIKANNHITIGYFNCRPFIEMVAESNSEPSGYYAAIMKKIFNSYNINILWKQLSICNSIESVLNKDVDVIVSVFQTAKRAKFVDFCCLHHSVKIGGVCRKNLTGIKSLSDLTTNQDLKIVVGKNEIGHELIEVLNLPRRRLTIIENEDTEKIISFIEIGQADVAILDSRSVKNFFDNFYTKKGVTLKPIFQINPLLICLNGIMIPQDQHELSYWLENEMKKVRNEESIKQMEIDFLEEFQGIINRI</sequence>
<accession>A0A927GAB0</accession>
<evidence type="ECO:0000313" key="5">
    <source>
        <dbReference type="Proteomes" id="UP000598820"/>
    </source>
</evidence>
<dbReference type="Proteomes" id="UP000598820">
    <property type="component" value="Unassembled WGS sequence"/>
</dbReference>
<comment type="caution">
    <text evidence="4">The sequence shown here is derived from an EMBL/GenBank/DDBJ whole genome shotgun (WGS) entry which is preliminary data.</text>
</comment>
<dbReference type="InterPro" id="IPR001638">
    <property type="entry name" value="Solute-binding_3/MltF_N"/>
</dbReference>
<gene>
    <name evidence="4" type="ORF">IC229_32040</name>
</gene>
<keyword evidence="2" id="KW-0472">Membrane</keyword>
<name>A0A927GAB0_9BACT</name>
<evidence type="ECO:0000256" key="1">
    <source>
        <dbReference type="ARBA" id="ARBA00022729"/>
    </source>
</evidence>
<keyword evidence="1" id="KW-0732">Signal</keyword>
<dbReference type="PANTHER" id="PTHR35936">
    <property type="entry name" value="MEMBRANE-BOUND LYTIC MUREIN TRANSGLYCOSYLASE F"/>
    <property type="match status" value="1"/>
</dbReference>
<protein>
    <submittedName>
        <fullName evidence="4">Transporter substrate-binding domain-containing protein</fullName>
    </submittedName>
</protein>
<dbReference type="SUPFAM" id="SSF53850">
    <property type="entry name" value="Periplasmic binding protein-like II"/>
    <property type="match status" value="1"/>
</dbReference>
<feature type="domain" description="Solute-binding protein family 3/N-terminal" evidence="3">
    <location>
        <begin position="53"/>
        <end position="284"/>
    </location>
</feature>
<organism evidence="4 5">
    <name type="scientific">Spirosoma profusum</name>
    <dbReference type="NCBI Taxonomy" id="2771354"/>
    <lineage>
        <taxon>Bacteria</taxon>
        <taxon>Pseudomonadati</taxon>
        <taxon>Bacteroidota</taxon>
        <taxon>Cytophagia</taxon>
        <taxon>Cytophagales</taxon>
        <taxon>Cytophagaceae</taxon>
        <taxon>Spirosoma</taxon>
    </lineage>
</organism>
<dbReference type="Pfam" id="PF00497">
    <property type="entry name" value="SBP_bac_3"/>
    <property type="match status" value="1"/>
</dbReference>
<reference evidence="4" key="1">
    <citation type="submission" date="2020-09" db="EMBL/GenBank/DDBJ databases">
        <authorList>
            <person name="Kim M.K."/>
        </authorList>
    </citation>
    <scope>NUCLEOTIDE SEQUENCE</scope>
    <source>
        <strain evidence="4">BT702</strain>
    </source>
</reference>
<dbReference type="Gene3D" id="3.40.190.10">
    <property type="entry name" value="Periplasmic binding protein-like II"/>
    <property type="match status" value="2"/>
</dbReference>
<evidence type="ECO:0000313" key="4">
    <source>
        <dbReference type="EMBL" id="MBD2705293.1"/>
    </source>
</evidence>
<dbReference type="AlphaFoldDB" id="A0A927GAB0"/>
<keyword evidence="2" id="KW-1133">Transmembrane helix</keyword>
<evidence type="ECO:0000256" key="2">
    <source>
        <dbReference type="SAM" id="Phobius"/>
    </source>
</evidence>
<dbReference type="SMART" id="SM00062">
    <property type="entry name" value="PBPb"/>
    <property type="match status" value="1"/>
</dbReference>